<evidence type="ECO:0000313" key="2">
    <source>
        <dbReference type="Proteomes" id="UP000384354"/>
    </source>
</evidence>
<dbReference type="EMBL" id="CABPSL010000001">
    <property type="protein sequence ID" value="VVD67536.1"/>
    <property type="molecule type" value="Genomic_DNA"/>
</dbReference>
<dbReference type="Gene3D" id="3.40.30.10">
    <property type="entry name" value="Glutaredoxin"/>
    <property type="match status" value="1"/>
</dbReference>
<organism evidence="1 2">
    <name type="scientific">Pandoraea cepalis</name>
    <dbReference type="NCBI Taxonomy" id="2508294"/>
    <lineage>
        <taxon>Bacteria</taxon>
        <taxon>Pseudomonadati</taxon>
        <taxon>Pseudomonadota</taxon>
        <taxon>Betaproteobacteria</taxon>
        <taxon>Burkholderiales</taxon>
        <taxon>Burkholderiaceae</taxon>
        <taxon>Pandoraea</taxon>
    </lineage>
</organism>
<reference evidence="1 2" key="1">
    <citation type="submission" date="2019-08" db="EMBL/GenBank/DDBJ databases">
        <authorList>
            <person name="Peeters C."/>
        </authorList>
    </citation>
    <scope>NUCLEOTIDE SEQUENCE [LARGE SCALE GENOMIC DNA]</scope>
    <source>
        <strain evidence="1 2">LMG 31106</strain>
    </source>
</reference>
<sequence length="122" mass="13779">MARNTLPLRQSPDMATQPQYYQHHVFFCLNQREPGADRPSCANCNAQAMQEYAKAKVKQLGLAGPGKVRINKAGCLDRCEQGPVVVIYPEGTWYTYIDETDIDEIVEKHLAQGEIVERLLID</sequence>
<proteinExistence type="predicted"/>
<evidence type="ECO:0000313" key="1">
    <source>
        <dbReference type="EMBL" id="VVD67536.1"/>
    </source>
</evidence>
<dbReference type="AlphaFoldDB" id="A0A5E4RVT1"/>
<dbReference type="SUPFAM" id="SSF52833">
    <property type="entry name" value="Thioredoxin-like"/>
    <property type="match status" value="1"/>
</dbReference>
<name>A0A5E4RVT1_9BURK</name>
<accession>A0A5E4RVT1</accession>
<dbReference type="InterPro" id="IPR036249">
    <property type="entry name" value="Thioredoxin-like_sf"/>
</dbReference>
<protein>
    <submittedName>
        <fullName evidence="1">Ferredoxin, 2Fe-2S</fullName>
    </submittedName>
</protein>
<dbReference type="Proteomes" id="UP000384354">
    <property type="component" value="Unassembled WGS sequence"/>
</dbReference>
<dbReference type="CDD" id="cd02980">
    <property type="entry name" value="TRX_Fd_family"/>
    <property type="match status" value="1"/>
</dbReference>
<gene>
    <name evidence="1" type="primary">fdx4</name>
    <name evidence="1" type="ORF">PCE31106_00426</name>
</gene>